<feature type="transmembrane region" description="Helical" evidence="2">
    <location>
        <begin position="179"/>
        <end position="206"/>
    </location>
</feature>
<evidence type="ECO:0000313" key="4">
    <source>
        <dbReference type="EMBL" id="KAJ1967495.1"/>
    </source>
</evidence>
<feature type="transmembrane region" description="Helical" evidence="2">
    <location>
        <begin position="141"/>
        <end position="159"/>
    </location>
</feature>
<dbReference type="OrthoDB" id="5553410at2759"/>
<keyword evidence="2" id="KW-1133">Transmembrane helix</keyword>
<accession>A0A9W8ASP6</accession>
<dbReference type="AlphaFoldDB" id="A0A9W8ASP6"/>
<comment type="caution">
    <text evidence="4">The sequence shown here is derived from an EMBL/GenBank/DDBJ whole genome shotgun (WGS) entry which is preliminary data.</text>
</comment>
<keyword evidence="2" id="KW-0472">Membrane</keyword>
<feature type="transmembrane region" description="Helical" evidence="2">
    <location>
        <begin position="218"/>
        <end position="236"/>
    </location>
</feature>
<keyword evidence="2" id="KW-0812">Transmembrane</keyword>
<keyword evidence="5" id="KW-1185">Reference proteome</keyword>
<dbReference type="EMBL" id="JANBPY010000329">
    <property type="protein sequence ID" value="KAJ1967495.1"/>
    <property type="molecule type" value="Genomic_DNA"/>
</dbReference>
<protein>
    <recommendedName>
        <fullName evidence="3">DUF2470 domain-containing protein</fullName>
    </recommendedName>
</protein>
<dbReference type="InterPro" id="IPR037119">
    <property type="entry name" value="Haem_oxidase_HugZ-like_sf"/>
</dbReference>
<feature type="region of interest" description="Disordered" evidence="1">
    <location>
        <begin position="1"/>
        <end position="23"/>
    </location>
</feature>
<reference evidence="4" key="1">
    <citation type="submission" date="2022-07" db="EMBL/GenBank/DDBJ databases">
        <title>Phylogenomic reconstructions and comparative analyses of Kickxellomycotina fungi.</title>
        <authorList>
            <person name="Reynolds N.K."/>
            <person name="Stajich J.E."/>
            <person name="Barry K."/>
            <person name="Grigoriev I.V."/>
            <person name="Crous P."/>
            <person name="Smith M.E."/>
        </authorList>
    </citation>
    <scope>NUCLEOTIDE SEQUENCE</scope>
    <source>
        <strain evidence="4">RSA 1196</strain>
    </source>
</reference>
<dbReference type="Pfam" id="PF10615">
    <property type="entry name" value="DUF2470"/>
    <property type="match status" value="1"/>
</dbReference>
<evidence type="ECO:0000256" key="2">
    <source>
        <dbReference type="SAM" id="Phobius"/>
    </source>
</evidence>
<organism evidence="4 5">
    <name type="scientific">Dispira parvispora</name>
    <dbReference type="NCBI Taxonomy" id="1520584"/>
    <lineage>
        <taxon>Eukaryota</taxon>
        <taxon>Fungi</taxon>
        <taxon>Fungi incertae sedis</taxon>
        <taxon>Zoopagomycota</taxon>
        <taxon>Kickxellomycotina</taxon>
        <taxon>Dimargaritomycetes</taxon>
        <taxon>Dimargaritales</taxon>
        <taxon>Dimargaritaceae</taxon>
        <taxon>Dispira</taxon>
    </lineage>
</organism>
<sequence>MSTATAPPASLRARGKTRHSRDPIAQASETLLPSLNQRYASVLPCLCQYFGESTQAHQPSIVDIDSHGFTLAYHPVLPKDDQRRGTDRQEVRVVFRNPAQGEDDLAVYFTELVDEARTGVVKNHMNRVPKHRQMVFYPPDTWSVTILSVLLLLLAYLNLTTRAIYPLNIIQEQLGHRKLFGIAVFAVAIHFFETMIAAMTCVVVRILAPGHLPGRVAIQYVVGTLLFGFFVLRNLLRTVKEALEENE</sequence>
<name>A0A9W8ASP6_9FUNG</name>
<dbReference type="InterPro" id="IPR019595">
    <property type="entry name" value="DUF2470"/>
</dbReference>
<dbReference type="Proteomes" id="UP001150925">
    <property type="component" value="Unassembled WGS sequence"/>
</dbReference>
<proteinExistence type="predicted"/>
<evidence type="ECO:0000313" key="5">
    <source>
        <dbReference type="Proteomes" id="UP001150925"/>
    </source>
</evidence>
<feature type="domain" description="DUF2470" evidence="3">
    <location>
        <begin position="43"/>
        <end position="105"/>
    </location>
</feature>
<evidence type="ECO:0000259" key="3">
    <source>
        <dbReference type="Pfam" id="PF10615"/>
    </source>
</evidence>
<gene>
    <name evidence="4" type="ORF">IWQ62_001826</name>
</gene>
<dbReference type="Gene3D" id="3.20.180.10">
    <property type="entry name" value="PNP-oxidase-like"/>
    <property type="match status" value="1"/>
</dbReference>
<evidence type="ECO:0000256" key="1">
    <source>
        <dbReference type="SAM" id="MobiDB-lite"/>
    </source>
</evidence>